<gene>
    <name evidence="2" type="ORF">LSAA_6619</name>
</gene>
<dbReference type="OrthoDB" id="6359816at2759"/>
<dbReference type="SMART" id="SM00225">
    <property type="entry name" value="BTB"/>
    <property type="match status" value="1"/>
</dbReference>
<organism evidence="2 3">
    <name type="scientific">Lepeophtheirus salmonis</name>
    <name type="common">Salmon louse</name>
    <name type="synonym">Caligus salmonis</name>
    <dbReference type="NCBI Taxonomy" id="72036"/>
    <lineage>
        <taxon>Eukaryota</taxon>
        <taxon>Metazoa</taxon>
        <taxon>Ecdysozoa</taxon>
        <taxon>Arthropoda</taxon>
        <taxon>Crustacea</taxon>
        <taxon>Multicrustacea</taxon>
        <taxon>Hexanauplia</taxon>
        <taxon>Copepoda</taxon>
        <taxon>Siphonostomatoida</taxon>
        <taxon>Caligidae</taxon>
        <taxon>Lepeophtheirus</taxon>
    </lineage>
</organism>
<sequence length="141" mass="16200">MVSLQHLRHQWNYYESSFKQEFSDLLQNEEQLDMTLLCGSNQIKAHKIILSACSPVFRSILGSAPLQQHPLIYPRGMNFYHLFISFMYEGEVNVRTEELDDFITTTEELQVIGLLHDTASSATFTSSSPKLFLHLSKITKS</sequence>
<dbReference type="SUPFAM" id="SSF54695">
    <property type="entry name" value="POZ domain"/>
    <property type="match status" value="1"/>
</dbReference>
<dbReference type="GO" id="GO:0006357">
    <property type="term" value="P:regulation of transcription by RNA polymerase II"/>
    <property type="evidence" value="ECO:0007669"/>
    <property type="project" value="TreeGrafter"/>
</dbReference>
<dbReference type="InterPro" id="IPR011333">
    <property type="entry name" value="SKP1/BTB/POZ_sf"/>
</dbReference>
<evidence type="ECO:0000256" key="1">
    <source>
        <dbReference type="ARBA" id="ARBA00023242"/>
    </source>
</evidence>
<dbReference type="OMA" id="PCKHTIV"/>
<name>A0A7R8CN24_LEPSM</name>
<keyword evidence="1" id="KW-0539">Nucleus</keyword>
<dbReference type="PANTHER" id="PTHR23110:SF109">
    <property type="entry name" value="FI07618P-RELATED"/>
    <property type="match status" value="1"/>
</dbReference>
<dbReference type="Gene3D" id="3.30.710.10">
    <property type="entry name" value="Potassium Channel Kv1.1, Chain A"/>
    <property type="match status" value="1"/>
</dbReference>
<dbReference type="InterPro" id="IPR051095">
    <property type="entry name" value="Dros_DevTransReg"/>
</dbReference>
<dbReference type="AlphaFoldDB" id="A0A7R8CN24"/>
<dbReference type="Proteomes" id="UP000675881">
    <property type="component" value="Chromosome 2"/>
</dbReference>
<dbReference type="PANTHER" id="PTHR23110">
    <property type="entry name" value="BTB DOMAIN TRANSCRIPTION FACTOR"/>
    <property type="match status" value="1"/>
</dbReference>
<keyword evidence="3" id="KW-1185">Reference proteome</keyword>
<reference evidence="2" key="1">
    <citation type="submission" date="2021-02" db="EMBL/GenBank/DDBJ databases">
        <authorList>
            <person name="Bekaert M."/>
        </authorList>
    </citation>
    <scope>NUCLEOTIDE SEQUENCE</scope>
    <source>
        <strain evidence="2">IoA-00</strain>
    </source>
</reference>
<dbReference type="InterPro" id="IPR000210">
    <property type="entry name" value="BTB/POZ_dom"/>
</dbReference>
<dbReference type="PROSITE" id="PS50097">
    <property type="entry name" value="BTB"/>
    <property type="match status" value="1"/>
</dbReference>
<dbReference type="GO" id="GO:0005634">
    <property type="term" value="C:nucleus"/>
    <property type="evidence" value="ECO:0007669"/>
    <property type="project" value="TreeGrafter"/>
</dbReference>
<accession>A0A7R8CN24</accession>
<dbReference type="Pfam" id="PF00651">
    <property type="entry name" value="BTB"/>
    <property type="match status" value="1"/>
</dbReference>
<proteinExistence type="predicted"/>
<dbReference type="EMBL" id="HG994581">
    <property type="protein sequence ID" value="CAF2868345.1"/>
    <property type="molecule type" value="Genomic_DNA"/>
</dbReference>
<protein>
    <submittedName>
        <fullName evidence="2">(salmon louse) hypothetical protein</fullName>
    </submittedName>
</protein>
<evidence type="ECO:0000313" key="3">
    <source>
        <dbReference type="Proteomes" id="UP000675881"/>
    </source>
</evidence>
<evidence type="ECO:0000313" key="2">
    <source>
        <dbReference type="EMBL" id="CAF2868345.1"/>
    </source>
</evidence>